<proteinExistence type="predicted"/>
<keyword evidence="1" id="KW-0677">Repeat</keyword>
<dbReference type="Proteomes" id="UP000198970">
    <property type="component" value="Chromosome I"/>
</dbReference>
<name>A0ABY1CDX8_9FIRM</name>
<accession>A0ABY1CDX8</accession>
<protein>
    <submittedName>
        <fullName evidence="4">Glucan-binding domain-containing protein (YG repeat)</fullName>
    </submittedName>
</protein>
<dbReference type="Pfam" id="PF19127">
    <property type="entry name" value="Choline_bind_3"/>
    <property type="match status" value="1"/>
</dbReference>
<feature type="repeat" description="Cell wall-binding" evidence="2">
    <location>
        <begin position="28"/>
        <end position="47"/>
    </location>
</feature>
<dbReference type="SUPFAM" id="SSF69360">
    <property type="entry name" value="Cell wall binding repeat"/>
    <property type="match status" value="1"/>
</dbReference>
<dbReference type="RefSeq" id="WP_100043001.1">
    <property type="nucleotide sequence ID" value="NZ_LT630003.1"/>
</dbReference>
<evidence type="ECO:0000256" key="3">
    <source>
        <dbReference type="SAM" id="SignalP"/>
    </source>
</evidence>
<dbReference type="Gene3D" id="2.10.270.10">
    <property type="entry name" value="Cholin Binding"/>
    <property type="match status" value="4"/>
</dbReference>
<evidence type="ECO:0000313" key="5">
    <source>
        <dbReference type="Proteomes" id="UP000198970"/>
    </source>
</evidence>
<feature type="chain" id="PRO_5046328041" evidence="3">
    <location>
        <begin position="28"/>
        <end position="560"/>
    </location>
</feature>
<feature type="signal peptide" evidence="3">
    <location>
        <begin position="1"/>
        <end position="27"/>
    </location>
</feature>
<dbReference type="PROSITE" id="PS51170">
    <property type="entry name" value="CW"/>
    <property type="match status" value="1"/>
</dbReference>
<evidence type="ECO:0000256" key="1">
    <source>
        <dbReference type="ARBA" id="ARBA00022737"/>
    </source>
</evidence>
<dbReference type="InterPro" id="IPR018337">
    <property type="entry name" value="Cell_wall/Cho-bd_repeat"/>
</dbReference>
<sequence>MRKQTKLVAVLSTAALLALGASMSSFAATGWQEENGTWVYYDKNGDLETEKWEKSGDNWFYLNDDGEMATDVVVEYNDNYYYVDENGAMATNKWVSVENENYDGDDDNEPVNNWYYFGSNGKAFKASSNGTVASFKTINGKKYVFNDEGKMLYGWIGSDGERKTGDEAWQEGVYYCGDENDGAQVTGWAYLEIVDNNYDSSEDAGVSSGNVFDDENQTRYFYFKSNGKKMADKKGETINGKKYSFDVDGRMNAEWIIYDATPTTSKVATGSITATQGSADYTRNWRYYGTPEDGARVTKGWFKVVPDENLNSGDYSDDSDAWYYSDKDGKLVASEIKTINGKKYAFDASGKMKSGLRFIQFVDGSTTKIDSILADDNDNYPFDTEENFKKNAGTLLGQDYYSYYFGSGDDGSMKTNKQSVSIDGDSFNFLFNKSGSFKGSGKNGVDSSKYYLAGMLLAADKDDKYAVIKIDETSANTKYTLLTTDDFLDEAYVNTATNPSGKDYSEYFVVDNAAAKDAKITYKLINTSGTVQKGKSKAKDGNDRCYSQTGESINFVYVEK</sequence>
<keyword evidence="5" id="KW-1185">Reference proteome</keyword>
<reference evidence="4 5" key="1">
    <citation type="submission" date="2016-10" db="EMBL/GenBank/DDBJ databases">
        <authorList>
            <person name="Varghese N."/>
            <person name="Submissions S."/>
        </authorList>
    </citation>
    <scope>NUCLEOTIDE SEQUENCE [LARGE SCALE GENOMIC DNA]</scope>
    <source>
        <strain evidence="4 5">ATCC 19403</strain>
    </source>
</reference>
<dbReference type="Pfam" id="PF01473">
    <property type="entry name" value="Choline_bind_1"/>
    <property type="match status" value="3"/>
</dbReference>
<evidence type="ECO:0000313" key="4">
    <source>
        <dbReference type="EMBL" id="SET96101.1"/>
    </source>
</evidence>
<keyword evidence="3" id="KW-0732">Signal</keyword>
<gene>
    <name evidence="4" type="ORF">SAMN02745906_3440</name>
</gene>
<organism evidence="4 5">
    <name type="scientific">Lacrimispora sphenoides JCM 1415</name>
    <dbReference type="NCBI Taxonomy" id="1297793"/>
    <lineage>
        <taxon>Bacteria</taxon>
        <taxon>Bacillati</taxon>
        <taxon>Bacillota</taxon>
        <taxon>Clostridia</taxon>
        <taxon>Lachnospirales</taxon>
        <taxon>Lachnospiraceae</taxon>
        <taxon>Lacrimispora</taxon>
    </lineage>
</organism>
<evidence type="ECO:0000256" key="2">
    <source>
        <dbReference type="PROSITE-ProRule" id="PRU00591"/>
    </source>
</evidence>
<dbReference type="EMBL" id="LT630003">
    <property type="protein sequence ID" value="SET96101.1"/>
    <property type="molecule type" value="Genomic_DNA"/>
</dbReference>